<organism evidence="1 2">
    <name type="scientific">Batrachochytrium salamandrivorans</name>
    <dbReference type="NCBI Taxonomy" id="1357716"/>
    <lineage>
        <taxon>Eukaryota</taxon>
        <taxon>Fungi</taxon>
        <taxon>Fungi incertae sedis</taxon>
        <taxon>Chytridiomycota</taxon>
        <taxon>Chytridiomycota incertae sedis</taxon>
        <taxon>Chytridiomycetes</taxon>
        <taxon>Rhizophydiales</taxon>
        <taxon>Rhizophydiales incertae sedis</taxon>
        <taxon>Batrachochytrium</taxon>
    </lineage>
</organism>
<proteinExistence type="predicted"/>
<reference evidence="1 2" key="1">
    <citation type="submission" date="2021-02" db="EMBL/GenBank/DDBJ databases">
        <title>Variation within the Batrachochytrium salamandrivorans European outbreak.</title>
        <authorList>
            <person name="Kelly M."/>
            <person name="Pasmans F."/>
            <person name="Shea T.P."/>
            <person name="Munoz J.F."/>
            <person name="Carranza S."/>
            <person name="Cuomo C.A."/>
            <person name="Martel A."/>
        </authorList>
    </citation>
    <scope>NUCLEOTIDE SEQUENCE [LARGE SCALE GENOMIC DNA]</scope>
    <source>
        <strain evidence="1 2">AMFP18/2</strain>
    </source>
</reference>
<comment type="caution">
    <text evidence="1">The sequence shown here is derived from an EMBL/GenBank/DDBJ whole genome shotgun (WGS) entry which is preliminary data.</text>
</comment>
<protein>
    <recommendedName>
        <fullName evidence="3">Tyrosine-protein phosphatase domain-containing protein</fullName>
    </recommendedName>
</protein>
<sequence>MQIQTFPLSSNETSALMYISVMGIKSASEIRVNWPATDPTEFELNLVCKTIECKDLLVMIRARYDGISVPHGRYLSTEPQDVHKVRFSAGKSSNMGRQCIYHQYHF</sequence>
<keyword evidence="2" id="KW-1185">Reference proteome</keyword>
<dbReference type="EMBL" id="JAFCIX010000403">
    <property type="protein sequence ID" value="KAH6591607.1"/>
    <property type="molecule type" value="Genomic_DNA"/>
</dbReference>
<dbReference type="Proteomes" id="UP001648503">
    <property type="component" value="Unassembled WGS sequence"/>
</dbReference>
<evidence type="ECO:0008006" key="3">
    <source>
        <dbReference type="Google" id="ProtNLM"/>
    </source>
</evidence>
<gene>
    <name evidence="1" type="ORF">BASA50_008581</name>
</gene>
<accession>A0ABQ8F486</accession>
<name>A0ABQ8F486_9FUNG</name>
<evidence type="ECO:0000313" key="2">
    <source>
        <dbReference type="Proteomes" id="UP001648503"/>
    </source>
</evidence>
<evidence type="ECO:0000313" key="1">
    <source>
        <dbReference type="EMBL" id="KAH6591607.1"/>
    </source>
</evidence>